<name>A0ABV3QLF7_9GAMM</name>
<gene>
    <name evidence="3" type="ORF">ABQJ56_04315</name>
</gene>
<organism evidence="3 4">
    <name type="scientific">Rhodanobacter geophilus</name>
    <dbReference type="NCBI Taxonomy" id="3162488"/>
    <lineage>
        <taxon>Bacteria</taxon>
        <taxon>Pseudomonadati</taxon>
        <taxon>Pseudomonadota</taxon>
        <taxon>Gammaproteobacteria</taxon>
        <taxon>Lysobacterales</taxon>
        <taxon>Rhodanobacteraceae</taxon>
        <taxon>Rhodanobacter</taxon>
    </lineage>
</organism>
<feature type="region of interest" description="Disordered" evidence="1">
    <location>
        <begin position="1"/>
        <end position="24"/>
    </location>
</feature>
<dbReference type="RefSeq" id="WP_367843756.1">
    <property type="nucleotide sequence ID" value="NZ_JBFOHL010000003.1"/>
</dbReference>
<sequence length="91" mass="9960">MSVAEGVLNPGRSAPRQASPQRVAGRFQQHVHHEECAMRRFLSTCLIAIALLGGSVALTGCVMVAPRPARVWVPGYWGGGHVWVGGHWRYR</sequence>
<evidence type="ECO:0000256" key="1">
    <source>
        <dbReference type="SAM" id="MobiDB-lite"/>
    </source>
</evidence>
<keyword evidence="2" id="KW-0812">Transmembrane</keyword>
<keyword evidence="2" id="KW-1133">Transmembrane helix</keyword>
<evidence type="ECO:0000313" key="3">
    <source>
        <dbReference type="EMBL" id="MEW9623445.1"/>
    </source>
</evidence>
<keyword evidence="4" id="KW-1185">Reference proteome</keyword>
<proteinExistence type="predicted"/>
<dbReference type="EMBL" id="JBFOHL010000003">
    <property type="protein sequence ID" value="MEW9623445.1"/>
    <property type="molecule type" value="Genomic_DNA"/>
</dbReference>
<reference evidence="3 4" key="1">
    <citation type="submission" date="2024-06" db="EMBL/GenBank/DDBJ databases">
        <authorList>
            <person name="Woo H."/>
        </authorList>
    </citation>
    <scope>NUCLEOTIDE SEQUENCE [LARGE SCALE GENOMIC DNA]</scope>
    <source>
        <strain evidence="3 4">S2-g</strain>
    </source>
</reference>
<evidence type="ECO:0000313" key="4">
    <source>
        <dbReference type="Proteomes" id="UP001556170"/>
    </source>
</evidence>
<keyword evidence="2" id="KW-0472">Membrane</keyword>
<evidence type="ECO:0000256" key="2">
    <source>
        <dbReference type="SAM" id="Phobius"/>
    </source>
</evidence>
<protein>
    <recommendedName>
        <fullName evidence="5">Lipoprotein</fullName>
    </recommendedName>
</protein>
<accession>A0ABV3QLF7</accession>
<evidence type="ECO:0008006" key="5">
    <source>
        <dbReference type="Google" id="ProtNLM"/>
    </source>
</evidence>
<comment type="caution">
    <text evidence="3">The sequence shown here is derived from an EMBL/GenBank/DDBJ whole genome shotgun (WGS) entry which is preliminary data.</text>
</comment>
<feature type="transmembrane region" description="Helical" evidence="2">
    <location>
        <begin position="41"/>
        <end position="65"/>
    </location>
</feature>
<dbReference type="Proteomes" id="UP001556170">
    <property type="component" value="Unassembled WGS sequence"/>
</dbReference>